<dbReference type="SMART" id="SM00321">
    <property type="entry name" value="WSC"/>
    <property type="match status" value="2"/>
</dbReference>
<reference evidence="4 5" key="1">
    <citation type="submission" date="2013-07" db="EMBL/GenBank/DDBJ databases">
        <title>The Genome Sequence of Cryptococcus heveanensis BCC8398.</title>
        <authorList>
            <consortium name="The Broad Institute Genome Sequencing Platform"/>
            <person name="Cuomo C."/>
            <person name="Litvintseva A."/>
            <person name="Chen Y."/>
            <person name="Heitman J."/>
            <person name="Sun S."/>
            <person name="Springer D."/>
            <person name="Dromer F."/>
            <person name="Young S.K."/>
            <person name="Zeng Q."/>
            <person name="Gargeya S."/>
            <person name="Fitzgerald M."/>
            <person name="Abouelleil A."/>
            <person name="Alvarado L."/>
            <person name="Berlin A.M."/>
            <person name="Chapman S.B."/>
            <person name="Dewar J."/>
            <person name="Goldberg J."/>
            <person name="Griggs A."/>
            <person name="Gujja S."/>
            <person name="Hansen M."/>
            <person name="Howarth C."/>
            <person name="Imamovic A."/>
            <person name="Larimer J."/>
            <person name="McCowan C."/>
            <person name="Murphy C."/>
            <person name="Pearson M."/>
            <person name="Priest M."/>
            <person name="Roberts A."/>
            <person name="Saif S."/>
            <person name="Shea T."/>
            <person name="Sykes S."/>
            <person name="Wortman J."/>
            <person name="Nusbaum C."/>
            <person name="Birren B."/>
        </authorList>
    </citation>
    <scope>NUCLEOTIDE SEQUENCE [LARGE SCALE GENOMIC DNA]</scope>
    <source>
        <strain evidence="4 5">BCC8398</strain>
    </source>
</reference>
<evidence type="ECO:0000256" key="2">
    <source>
        <dbReference type="SAM" id="SignalP"/>
    </source>
</evidence>
<dbReference type="Proteomes" id="UP000092666">
    <property type="component" value="Unassembled WGS sequence"/>
</dbReference>
<feature type="chain" id="PRO_5008627337" description="WSC domain-containing protein" evidence="2">
    <location>
        <begin position="20"/>
        <end position="635"/>
    </location>
</feature>
<dbReference type="Pfam" id="PF09362">
    <property type="entry name" value="DUF1996"/>
    <property type="match status" value="1"/>
</dbReference>
<dbReference type="AlphaFoldDB" id="A0A1B9GU73"/>
<dbReference type="PANTHER" id="PTHR43662:SF3">
    <property type="entry name" value="DOMAIN PROTEIN, PUTATIVE (AFU_ORTHOLOGUE AFUA_6G11970)-RELATED"/>
    <property type="match status" value="1"/>
</dbReference>
<feature type="signal peptide" evidence="2">
    <location>
        <begin position="1"/>
        <end position="19"/>
    </location>
</feature>
<reference evidence="5" key="2">
    <citation type="submission" date="2013-12" db="EMBL/GenBank/DDBJ databases">
        <title>Evolution of pathogenesis and genome organization in the Tremellales.</title>
        <authorList>
            <person name="Cuomo C."/>
            <person name="Litvintseva A."/>
            <person name="Heitman J."/>
            <person name="Chen Y."/>
            <person name="Sun S."/>
            <person name="Springer D."/>
            <person name="Dromer F."/>
            <person name="Young S."/>
            <person name="Zeng Q."/>
            <person name="Chapman S."/>
            <person name="Gujja S."/>
            <person name="Saif S."/>
            <person name="Birren B."/>
        </authorList>
    </citation>
    <scope>NUCLEOTIDE SEQUENCE [LARGE SCALE GENOMIC DNA]</scope>
    <source>
        <strain evidence="5">BCC8398</strain>
    </source>
</reference>
<keyword evidence="5" id="KW-1185">Reference proteome</keyword>
<evidence type="ECO:0000313" key="5">
    <source>
        <dbReference type="Proteomes" id="UP000092666"/>
    </source>
</evidence>
<feature type="region of interest" description="Disordered" evidence="1">
    <location>
        <begin position="582"/>
        <end position="608"/>
    </location>
</feature>
<sequence>MKTALALFTALVTLGQTFGASDPGLAAWHLDNLYFLSNERLDPIVAPNGVASHLHRIVGGSNFGANYNYDQYAASGCTTAAVQADDSNYWMPQLFWKENSTYTPIKAGHRFYYFLHRNKPDEPVKAFPPGLRILVGNLNAKSQAETGLPQGVFNFVCLKDHFITPSGDKSGPDFNFATDCPQGLVTTVRFSTCWDGKNLYRTDGSHMAYTDNLQFGFCPVSHPVRLPGIMLEYTWQTYNLRPGVPLKGKLVWANGDTTGYGLHADFVNGWDTDVLNQALNDPGCLTGEMTMTACPTLALHTNNQAAVACKPARGVLETVEDFKPITSLPGCNKEWSSGAKPTCSPAVPNPDVPSGLKGTDGSLVYTGPSMLPDDNDPPNTWTRKGCIGGPSSLNNSFTYSDAALTQAKCQNTCAEWGMPWAGLNAGQYCICGSDVDQSAYHWSDGQCNSPCKGDSSKTCGGNGKLEMFHNPSATTIKHAGVTDPQYIGCRRQGTTGPALTAASISYQSTMTVDFCKQYCTAQKQRYAALSLGRTCTCGNAWANNGGTPMPQDTCNVPCNGNNKQLCGSMTISLSTYDLSLPGGSSPSGGSTGITSSSTSASSAPSGAVTVTKTVTVTAACSPPAHKRRAHRDFRA</sequence>
<protein>
    <recommendedName>
        <fullName evidence="3">WSC domain-containing protein</fullName>
    </recommendedName>
</protein>
<dbReference type="PANTHER" id="PTHR43662">
    <property type="match status" value="1"/>
</dbReference>
<proteinExistence type="predicted"/>
<feature type="compositionally biased region" description="Low complexity" evidence="1">
    <location>
        <begin position="592"/>
        <end position="608"/>
    </location>
</feature>
<dbReference type="STRING" id="1296120.A0A1B9GU73"/>
<feature type="domain" description="WSC" evidence="3">
    <location>
        <begin position="483"/>
        <end position="579"/>
    </location>
</feature>
<keyword evidence="2" id="KW-0732">Signal</keyword>
<dbReference type="Pfam" id="PF01822">
    <property type="entry name" value="WSC"/>
    <property type="match status" value="2"/>
</dbReference>
<dbReference type="InterPro" id="IPR018535">
    <property type="entry name" value="DUF1996"/>
</dbReference>
<dbReference type="InterPro" id="IPR002889">
    <property type="entry name" value="WSC_carb-bd"/>
</dbReference>
<dbReference type="OrthoDB" id="74764at2759"/>
<evidence type="ECO:0000259" key="3">
    <source>
        <dbReference type="PROSITE" id="PS51212"/>
    </source>
</evidence>
<feature type="domain" description="WSC" evidence="3">
    <location>
        <begin position="380"/>
        <end position="471"/>
    </location>
</feature>
<gene>
    <name evidence="4" type="ORF">I316_03642</name>
</gene>
<accession>A0A1B9GU73</accession>
<dbReference type="PROSITE" id="PS51212">
    <property type="entry name" value="WSC"/>
    <property type="match status" value="2"/>
</dbReference>
<organism evidence="4 5">
    <name type="scientific">Kwoniella heveanensis BCC8398</name>
    <dbReference type="NCBI Taxonomy" id="1296120"/>
    <lineage>
        <taxon>Eukaryota</taxon>
        <taxon>Fungi</taxon>
        <taxon>Dikarya</taxon>
        <taxon>Basidiomycota</taxon>
        <taxon>Agaricomycotina</taxon>
        <taxon>Tremellomycetes</taxon>
        <taxon>Tremellales</taxon>
        <taxon>Cryptococcaceae</taxon>
        <taxon>Kwoniella</taxon>
    </lineage>
</organism>
<evidence type="ECO:0000313" key="4">
    <source>
        <dbReference type="EMBL" id="OCF34601.1"/>
    </source>
</evidence>
<evidence type="ECO:0000256" key="1">
    <source>
        <dbReference type="SAM" id="MobiDB-lite"/>
    </source>
</evidence>
<name>A0A1B9GU73_9TREE</name>
<dbReference type="EMBL" id="KV700124">
    <property type="protein sequence ID" value="OCF34601.1"/>
    <property type="molecule type" value="Genomic_DNA"/>
</dbReference>